<name>A0ABW1HGC9_9ACTN</name>
<dbReference type="PANTHER" id="PTHR12110">
    <property type="entry name" value="HYDROXYPYRUVATE ISOMERASE"/>
    <property type="match status" value="1"/>
</dbReference>
<dbReference type="EMBL" id="JBHSQQ010000007">
    <property type="protein sequence ID" value="MFC5940441.1"/>
    <property type="molecule type" value="Genomic_DNA"/>
</dbReference>
<reference evidence="3" key="1">
    <citation type="journal article" date="2019" name="Int. J. Syst. Evol. Microbiol.">
        <title>The Global Catalogue of Microorganisms (GCM) 10K type strain sequencing project: providing services to taxonomists for standard genome sequencing and annotation.</title>
        <authorList>
            <consortium name="The Broad Institute Genomics Platform"/>
            <consortium name="The Broad Institute Genome Sequencing Center for Infectious Disease"/>
            <person name="Wu L."/>
            <person name="Ma J."/>
        </authorList>
    </citation>
    <scope>NUCLEOTIDE SEQUENCE [LARGE SCALE GENOMIC DNA]</scope>
    <source>
        <strain evidence="3">CGMCC 4.7173</strain>
    </source>
</reference>
<dbReference type="Gene3D" id="3.20.20.150">
    <property type="entry name" value="Divalent-metal-dependent TIM barrel enzymes"/>
    <property type="match status" value="1"/>
</dbReference>
<dbReference type="Pfam" id="PF01261">
    <property type="entry name" value="AP_endonuc_2"/>
    <property type="match status" value="1"/>
</dbReference>
<dbReference type="Proteomes" id="UP001596207">
    <property type="component" value="Unassembled WGS sequence"/>
</dbReference>
<sequence>MTDADRLGVFAGSLADERLDADTAIARAAGHGFAACLFGSVFEVSPTLDPGEIAARRDAAAERGVEVAVGSVNLHPFRVGQDARLLAAGDGDVRAALARMVEASALLPGRELLVIVGRIEDRYDRLTPWPEQLDLTARLLRRLAPVLRDHGLRLALKTHEEITGGEVARLVDAVGADVARASLDPVNLLVNLEDPVAAAGRLGAAVAQLILDDAVLVLDGDTATRLLCPVGEGQVDWPALIDTVRPHSPTRWVELHRGQFTAAPFDPGWHADHPDLPLSDYAEVLRQAVRCTAALDPARLAGLRAHQARPTHRLAATTAAARSLLTPGSGRIHHR</sequence>
<keyword evidence="3" id="KW-1185">Reference proteome</keyword>
<dbReference type="RefSeq" id="WP_353900246.1">
    <property type="nucleotide sequence ID" value="NZ_CP158970.1"/>
</dbReference>
<dbReference type="GO" id="GO:0016853">
    <property type="term" value="F:isomerase activity"/>
    <property type="evidence" value="ECO:0007669"/>
    <property type="project" value="UniProtKB-KW"/>
</dbReference>
<evidence type="ECO:0000313" key="2">
    <source>
        <dbReference type="EMBL" id="MFC5940441.1"/>
    </source>
</evidence>
<accession>A0ABW1HGC9</accession>
<dbReference type="InterPro" id="IPR036237">
    <property type="entry name" value="Xyl_isomerase-like_sf"/>
</dbReference>
<proteinExistence type="predicted"/>
<dbReference type="InterPro" id="IPR050312">
    <property type="entry name" value="IolE/XylAMocC-like"/>
</dbReference>
<keyword evidence="2" id="KW-0413">Isomerase</keyword>
<feature type="domain" description="Xylose isomerase-like TIM barrel" evidence="1">
    <location>
        <begin position="26"/>
        <end position="245"/>
    </location>
</feature>
<comment type="caution">
    <text evidence="2">The sequence shown here is derived from an EMBL/GenBank/DDBJ whole genome shotgun (WGS) entry which is preliminary data.</text>
</comment>
<dbReference type="SUPFAM" id="SSF51658">
    <property type="entry name" value="Xylose isomerase-like"/>
    <property type="match status" value="1"/>
</dbReference>
<protein>
    <submittedName>
        <fullName evidence="2">Sugar phosphate isomerase/epimerase</fullName>
    </submittedName>
</protein>
<organism evidence="2 3">
    <name type="scientific">Micromonospora harpali</name>
    <dbReference type="NCBI Taxonomy" id="1490225"/>
    <lineage>
        <taxon>Bacteria</taxon>
        <taxon>Bacillati</taxon>
        <taxon>Actinomycetota</taxon>
        <taxon>Actinomycetes</taxon>
        <taxon>Micromonosporales</taxon>
        <taxon>Micromonosporaceae</taxon>
        <taxon>Micromonospora</taxon>
    </lineage>
</organism>
<evidence type="ECO:0000259" key="1">
    <source>
        <dbReference type="Pfam" id="PF01261"/>
    </source>
</evidence>
<dbReference type="PANTHER" id="PTHR12110:SF53">
    <property type="entry name" value="BLR5974 PROTEIN"/>
    <property type="match status" value="1"/>
</dbReference>
<dbReference type="InterPro" id="IPR013022">
    <property type="entry name" value="Xyl_isomerase-like_TIM-brl"/>
</dbReference>
<evidence type="ECO:0000313" key="3">
    <source>
        <dbReference type="Proteomes" id="UP001596207"/>
    </source>
</evidence>
<gene>
    <name evidence="2" type="ORF">ACFPZ4_02980</name>
</gene>